<dbReference type="RefSeq" id="WP_078930519.1">
    <property type="nucleotide sequence ID" value="NZ_FUXC01000003.1"/>
</dbReference>
<dbReference type="Proteomes" id="UP000190395">
    <property type="component" value="Unassembled WGS sequence"/>
</dbReference>
<dbReference type="OrthoDB" id="356296at2"/>
<feature type="chain" id="PRO_5013159955" description="Lipoprotein" evidence="1">
    <location>
        <begin position="20"/>
        <end position="398"/>
    </location>
</feature>
<dbReference type="GeneID" id="303367026"/>
<dbReference type="EMBL" id="FUXC01000003">
    <property type="protein sequence ID" value="SJZ62264.1"/>
    <property type="molecule type" value="Genomic_DNA"/>
</dbReference>
<proteinExistence type="predicted"/>
<evidence type="ECO:0000313" key="3">
    <source>
        <dbReference type="Proteomes" id="UP000190395"/>
    </source>
</evidence>
<evidence type="ECO:0000256" key="1">
    <source>
        <dbReference type="SAM" id="SignalP"/>
    </source>
</evidence>
<gene>
    <name evidence="2" type="ORF">SAMN02745152_00765</name>
</gene>
<dbReference type="Pfam" id="PF26331">
    <property type="entry name" value="DUF8086"/>
    <property type="match status" value="1"/>
</dbReference>
<dbReference type="InterPro" id="IPR058399">
    <property type="entry name" value="DUF8086"/>
</dbReference>
<sequence>MKQNFLFTAAVSASLLIFAGCSKQTKATISQIPENTKHHSWYFFTEDGFEQTSLPQQSGISSLKPWTETLRASDANTAADKSGYMLVNRLGVIHFAKNESQQVQPVLIQDYELFSNSTASNLIFDNENPYFTLSRSSFFNKEASLSETGSAQDSNRPFLVRISKELKAFYPAITYGDLRLGGGGEITGTFFDGNSFFASIKKINNSKTEFTYINFFANSSLESLSPFTKDEKITIQETSEENYRLLNSPKKFSDSPKRLRSLLSSIPQNFYFSVECKNSGGTSPKTFISGPDFGSETAESSENSFLIGAHAIIADDWICAVFSDGTTYFNGALDGEPILNNGKNAAFRLPKLPQNYIYGPFCISGTTLAVAWEESDFYKTGRSGFLTVDLKKVLYNEK</sequence>
<reference evidence="2 3" key="1">
    <citation type="submission" date="2017-02" db="EMBL/GenBank/DDBJ databases">
        <authorList>
            <person name="Peterson S.W."/>
        </authorList>
    </citation>
    <scope>NUCLEOTIDE SEQUENCE [LARGE SCALE GENOMIC DNA]</scope>
    <source>
        <strain evidence="2 3">ATCC BAA-909</strain>
    </source>
</reference>
<accession>A0A1T4M6B6</accession>
<keyword evidence="1" id="KW-0732">Signal</keyword>
<evidence type="ECO:0008006" key="4">
    <source>
        <dbReference type="Google" id="ProtNLM"/>
    </source>
</evidence>
<name>A0A1T4M6B6_9SPIR</name>
<keyword evidence="3" id="KW-1185">Reference proteome</keyword>
<feature type="signal peptide" evidence="1">
    <location>
        <begin position="1"/>
        <end position="19"/>
    </location>
</feature>
<evidence type="ECO:0000313" key="2">
    <source>
        <dbReference type="EMBL" id="SJZ62264.1"/>
    </source>
</evidence>
<dbReference type="STRING" id="225004.SAMN02745152_00765"/>
<dbReference type="PROSITE" id="PS51257">
    <property type="entry name" value="PROKAR_LIPOPROTEIN"/>
    <property type="match status" value="1"/>
</dbReference>
<dbReference type="AlphaFoldDB" id="A0A1T4M6B6"/>
<organism evidence="2 3">
    <name type="scientific">Treponema berlinense</name>
    <dbReference type="NCBI Taxonomy" id="225004"/>
    <lineage>
        <taxon>Bacteria</taxon>
        <taxon>Pseudomonadati</taxon>
        <taxon>Spirochaetota</taxon>
        <taxon>Spirochaetia</taxon>
        <taxon>Spirochaetales</taxon>
        <taxon>Treponemataceae</taxon>
        <taxon>Treponema</taxon>
    </lineage>
</organism>
<protein>
    <recommendedName>
        <fullName evidence="4">Lipoprotein</fullName>
    </recommendedName>
</protein>